<dbReference type="EMBL" id="JANIEX010000361">
    <property type="protein sequence ID" value="KAJ3568195.1"/>
    <property type="molecule type" value="Genomic_DNA"/>
</dbReference>
<dbReference type="Proteomes" id="UP001213000">
    <property type="component" value="Unassembled WGS sequence"/>
</dbReference>
<evidence type="ECO:0000313" key="2">
    <source>
        <dbReference type="EMBL" id="KAJ3568195.1"/>
    </source>
</evidence>
<accession>A0AAD5YRH0</accession>
<keyword evidence="3" id="KW-1185">Reference proteome</keyword>
<feature type="chain" id="PRO_5041993389" evidence="1">
    <location>
        <begin position="21"/>
        <end position="68"/>
    </location>
</feature>
<feature type="signal peptide" evidence="1">
    <location>
        <begin position="1"/>
        <end position="20"/>
    </location>
</feature>
<organism evidence="2 3">
    <name type="scientific">Leucocoprinus birnbaumii</name>
    <dbReference type="NCBI Taxonomy" id="56174"/>
    <lineage>
        <taxon>Eukaryota</taxon>
        <taxon>Fungi</taxon>
        <taxon>Dikarya</taxon>
        <taxon>Basidiomycota</taxon>
        <taxon>Agaricomycotina</taxon>
        <taxon>Agaricomycetes</taxon>
        <taxon>Agaricomycetidae</taxon>
        <taxon>Agaricales</taxon>
        <taxon>Agaricineae</taxon>
        <taxon>Agaricaceae</taxon>
        <taxon>Leucocoprinus</taxon>
    </lineage>
</organism>
<reference evidence="2" key="1">
    <citation type="submission" date="2022-07" db="EMBL/GenBank/DDBJ databases">
        <title>Genome Sequence of Leucocoprinus birnbaumii.</title>
        <authorList>
            <person name="Buettner E."/>
        </authorList>
    </citation>
    <scope>NUCLEOTIDE SEQUENCE</scope>
    <source>
        <strain evidence="2">VT141</strain>
    </source>
</reference>
<sequence>MKLTQVFFTFVVLFTVSALAQDAPGSDGGCMKECMMANASRPNGTLDCIKKCKKEQQGGDKQAGASTT</sequence>
<gene>
    <name evidence="2" type="ORF">NP233_g5876</name>
</gene>
<evidence type="ECO:0000256" key="1">
    <source>
        <dbReference type="SAM" id="SignalP"/>
    </source>
</evidence>
<keyword evidence="1" id="KW-0732">Signal</keyword>
<comment type="caution">
    <text evidence="2">The sequence shown here is derived from an EMBL/GenBank/DDBJ whole genome shotgun (WGS) entry which is preliminary data.</text>
</comment>
<name>A0AAD5YRH0_9AGAR</name>
<dbReference type="AlphaFoldDB" id="A0AAD5YRH0"/>
<protein>
    <submittedName>
        <fullName evidence="2">Uncharacterized protein</fullName>
    </submittedName>
</protein>
<proteinExistence type="predicted"/>
<evidence type="ECO:0000313" key="3">
    <source>
        <dbReference type="Proteomes" id="UP001213000"/>
    </source>
</evidence>